<reference evidence="1" key="1">
    <citation type="journal article" date="2023" name="Plant J.">
        <title>Genome sequences and population genomics provide insights into the demographic history, inbreeding, and mutation load of two 'living fossil' tree species of Dipteronia.</title>
        <authorList>
            <person name="Feng Y."/>
            <person name="Comes H.P."/>
            <person name="Chen J."/>
            <person name="Zhu S."/>
            <person name="Lu R."/>
            <person name="Zhang X."/>
            <person name="Li P."/>
            <person name="Qiu J."/>
            <person name="Olsen K.M."/>
            <person name="Qiu Y."/>
        </authorList>
    </citation>
    <scope>NUCLEOTIDE SEQUENCE</scope>
    <source>
        <strain evidence="1">KIB01</strain>
    </source>
</reference>
<evidence type="ECO:0000313" key="1">
    <source>
        <dbReference type="EMBL" id="KAK2650727.1"/>
    </source>
</evidence>
<comment type="caution">
    <text evidence="1">The sequence shown here is derived from an EMBL/GenBank/DDBJ whole genome shotgun (WGS) entry which is preliminary data.</text>
</comment>
<sequence length="281" mass="32900">MVYHFCGVFKKKIDKDVVLCNVYASTLEHEIRELWGRIRYSQQTLSLPWCIWGDFHTILHASERKVGVFNRWSAMINFNDFIIRTKVFDLPLHGIPFTWSNNKVKGAWARLDRFLVSLIILSWFPNIVQRSLPRSISDHSAIILGVSKDNWGSSPFRLFNGWLGDKELLEEEKLGWPGYKVSGSSSRLLQTKLKLSTLDIKQWAANKSKDSVAIKALEDNLADLEVRARNDGWSNSFREERLKTLAEYWKVLGRRNKCGDNWKVLRKEDQMWLQKSRIKWL</sequence>
<dbReference type="AlphaFoldDB" id="A0AAD9UAU6"/>
<evidence type="ECO:0000313" key="2">
    <source>
        <dbReference type="Proteomes" id="UP001280121"/>
    </source>
</evidence>
<keyword evidence="2" id="KW-1185">Reference proteome</keyword>
<gene>
    <name evidence="1" type="ORF">Ddye_018216</name>
</gene>
<dbReference type="InterPro" id="IPR036691">
    <property type="entry name" value="Endo/exonu/phosph_ase_sf"/>
</dbReference>
<accession>A0AAD9UAU6</accession>
<dbReference type="PANTHER" id="PTHR33710:SF64">
    <property type="entry name" value="ENDONUCLEASE_EXONUCLEASE_PHOSPHATASE DOMAIN-CONTAINING PROTEIN"/>
    <property type="match status" value="1"/>
</dbReference>
<proteinExistence type="predicted"/>
<protein>
    <recommendedName>
        <fullName evidence="3">Reverse transcriptase</fullName>
    </recommendedName>
</protein>
<organism evidence="1 2">
    <name type="scientific">Dipteronia dyeriana</name>
    <dbReference type="NCBI Taxonomy" id="168575"/>
    <lineage>
        <taxon>Eukaryota</taxon>
        <taxon>Viridiplantae</taxon>
        <taxon>Streptophyta</taxon>
        <taxon>Embryophyta</taxon>
        <taxon>Tracheophyta</taxon>
        <taxon>Spermatophyta</taxon>
        <taxon>Magnoliopsida</taxon>
        <taxon>eudicotyledons</taxon>
        <taxon>Gunneridae</taxon>
        <taxon>Pentapetalae</taxon>
        <taxon>rosids</taxon>
        <taxon>malvids</taxon>
        <taxon>Sapindales</taxon>
        <taxon>Sapindaceae</taxon>
        <taxon>Hippocastanoideae</taxon>
        <taxon>Acereae</taxon>
        <taxon>Dipteronia</taxon>
    </lineage>
</organism>
<dbReference type="Gene3D" id="3.60.10.10">
    <property type="entry name" value="Endonuclease/exonuclease/phosphatase"/>
    <property type="match status" value="1"/>
</dbReference>
<dbReference type="EMBL" id="JANJYI010000005">
    <property type="protein sequence ID" value="KAK2650727.1"/>
    <property type="molecule type" value="Genomic_DNA"/>
</dbReference>
<dbReference type="PANTHER" id="PTHR33710">
    <property type="entry name" value="BNAC02G09200D PROTEIN"/>
    <property type="match status" value="1"/>
</dbReference>
<dbReference type="Proteomes" id="UP001280121">
    <property type="component" value="Unassembled WGS sequence"/>
</dbReference>
<name>A0AAD9UAU6_9ROSI</name>
<evidence type="ECO:0008006" key="3">
    <source>
        <dbReference type="Google" id="ProtNLM"/>
    </source>
</evidence>
<dbReference type="SUPFAM" id="SSF56219">
    <property type="entry name" value="DNase I-like"/>
    <property type="match status" value="1"/>
</dbReference>